<accession>A0AA48L3H2</accession>
<protein>
    <submittedName>
        <fullName evidence="2">Uncharacterized protein</fullName>
    </submittedName>
</protein>
<dbReference type="EMBL" id="AP028215">
    <property type="protein sequence ID" value="BEI91279.1"/>
    <property type="molecule type" value="Genomic_DNA"/>
</dbReference>
<dbReference type="KEGG" id="ccac:CcaHIS019_0400990"/>
<organism evidence="2 3">
    <name type="scientific">Cutaneotrichosporon cavernicola</name>
    <dbReference type="NCBI Taxonomy" id="279322"/>
    <lineage>
        <taxon>Eukaryota</taxon>
        <taxon>Fungi</taxon>
        <taxon>Dikarya</taxon>
        <taxon>Basidiomycota</taxon>
        <taxon>Agaricomycotina</taxon>
        <taxon>Tremellomycetes</taxon>
        <taxon>Trichosporonales</taxon>
        <taxon>Trichosporonaceae</taxon>
        <taxon>Cutaneotrichosporon</taxon>
    </lineage>
</organism>
<proteinExistence type="predicted"/>
<keyword evidence="3" id="KW-1185">Reference proteome</keyword>
<evidence type="ECO:0000313" key="3">
    <source>
        <dbReference type="Proteomes" id="UP001233271"/>
    </source>
</evidence>
<gene>
    <name evidence="2" type="ORF">CcaverHIS019_0400990</name>
</gene>
<feature type="coiled-coil region" evidence="1">
    <location>
        <begin position="49"/>
        <end position="76"/>
    </location>
</feature>
<dbReference type="RefSeq" id="XP_060456544.1">
    <property type="nucleotide sequence ID" value="XM_060599895.1"/>
</dbReference>
<evidence type="ECO:0000313" key="2">
    <source>
        <dbReference type="EMBL" id="BEI91279.1"/>
    </source>
</evidence>
<name>A0AA48L3H2_9TREE</name>
<sequence length="97" mass="10705">MRLSHANKILLGSCVVVVPLSFYGGLAIKEHYLAGELDKVPESKDLVSERAVKARIVQLEQERKELMGEGRDLDKKIAEIKARLATKSCEEAQGNKG</sequence>
<reference evidence="2" key="1">
    <citation type="journal article" date="2023" name="BMC Genomics">
        <title>Chromosome-level genome assemblies of Cutaneotrichosporon spp. (Trichosporonales, Basidiomycota) reveal imbalanced evolution between nucleotide sequences and chromosome synteny.</title>
        <authorList>
            <person name="Kobayashi Y."/>
            <person name="Kayamori A."/>
            <person name="Aoki K."/>
            <person name="Shiwa Y."/>
            <person name="Matsutani M."/>
            <person name="Fujita N."/>
            <person name="Sugita T."/>
            <person name="Iwasaki W."/>
            <person name="Tanaka N."/>
            <person name="Takashima M."/>
        </authorList>
    </citation>
    <scope>NUCLEOTIDE SEQUENCE</scope>
    <source>
        <strain evidence="2">HIS019</strain>
    </source>
</reference>
<dbReference type="Proteomes" id="UP001233271">
    <property type="component" value="Chromosome 4"/>
</dbReference>
<dbReference type="AlphaFoldDB" id="A0AA48L3H2"/>
<keyword evidence="1" id="KW-0175">Coiled coil</keyword>
<evidence type="ECO:0000256" key="1">
    <source>
        <dbReference type="SAM" id="Coils"/>
    </source>
</evidence>
<dbReference type="GeneID" id="85495149"/>